<protein>
    <submittedName>
        <fullName evidence="2">Uncharacterized protein</fullName>
    </submittedName>
</protein>
<name>A0A176WQK6_MARPO</name>
<reference evidence="2" key="1">
    <citation type="submission" date="2016-03" db="EMBL/GenBank/DDBJ databases">
        <title>Mechanisms controlling the formation of the plant cell surface in tip-growing cells are functionally conserved among land plants.</title>
        <authorList>
            <person name="Honkanen S."/>
            <person name="Jones V.A."/>
            <person name="Morieri G."/>
            <person name="Champion C."/>
            <person name="Hetherington A.J."/>
            <person name="Kelly S."/>
            <person name="Saint-Marcoux D."/>
            <person name="Proust H."/>
            <person name="Prescott H."/>
            <person name="Dolan L."/>
        </authorList>
    </citation>
    <scope>NUCLEOTIDE SEQUENCE [LARGE SCALE GENOMIC DNA]</scope>
    <source>
        <tissue evidence="2">Whole gametophyte</tissue>
    </source>
</reference>
<keyword evidence="3" id="KW-1185">Reference proteome</keyword>
<dbReference type="Proteomes" id="UP000077202">
    <property type="component" value="Unassembled WGS sequence"/>
</dbReference>
<evidence type="ECO:0000256" key="1">
    <source>
        <dbReference type="SAM" id="MobiDB-lite"/>
    </source>
</evidence>
<accession>A0A176WQK6</accession>
<dbReference type="EMBL" id="LVLJ01000312">
    <property type="protein sequence ID" value="OAE34805.1"/>
    <property type="molecule type" value="Genomic_DNA"/>
</dbReference>
<feature type="region of interest" description="Disordered" evidence="1">
    <location>
        <begin position="64"/>
        <end position="88"/>
    </location>
</feature>
<comment type="caution">
    <text evidence="2">The sequence shown here is derived from an EMBL/GenBank/DDBJ whole genome shotgun (WGS) entry which is preliminary data.</text>
</comment>
<organism evidence="2 3">
    <name type="scientific">Marchantia polymorpha subsp. ruderalis</name>
    <dbReference type="NCBI Taxonomy" id="1480154"/>
    <lineage>
        <taxon>Eukaryota</taxon>
        <taxon>Viridiplantae</taxon>
        <taxon>Streptophyta</taxon>
        <taxon>Embryophyta</taxon>
        <taxon>Marchantiophyta</taxon>
        <taxon>Marchantiopsida</taxon>
        <taxon>Marchantiidae</taxon>
        <taxon>Marchantiales</taxon>
        <taxon>Marchantiaceae</taxon>
        <taxon>Marchantia</taxon>
    </lineage>
</organism>
<sequence>MGCGKGGWLGGENVEWLAGKWGRALRGGGGGAEEAVRERPQACFAAIAMARTSWWGGGRLSRSPNELGLREGSEGDTSGLYGEREFGA</sequence>
<evidence type="ECO:0000313" key="2">
    <source>
        <dbReference type="EMBL" id="OAE34805.1"/>
    </source>
</evidence>
<proteinExistence type="predicted"/>
<evidence type="ECO:0000313" key="3">
    <source>
        <dbReference type="Proteomes" id="UP000077202"/>
    </source>
</evidence>
<gene>
    <name evidence="2" type="ORF">AXG93_2528s1710</name>
</gene>
<dbReference type="AlphaFoldDB" id="A0A176WQK6"/>